<feature type="compositionally biased region" description="Low complexity" evidence="1">
    <location>
        <begin position="39"/>
        <end position="56"/>
    </location>
</feature>
<dbReference type="InterPro" id="IPR037176">
    <property type="entry name" value="Osmotin/thaumatin-like_sf"/>
</dbReference>
<dbReference type="SUPFAM" id="SSF49870">
    <property type="entry name" value="Osmotin, thaumatin-like protein"/>
    <property type="match status" value="1"/>
</dbReference>
<dbReference type="PANTHER" id="PTHR31013:SF12">
    <property type="entry name" value="PATHOGENESIS-RELATED PROTEIN 5-LIKE"/>
    <property type="match status" value="1"/>
</dbReference>
<protein>
    <recommendedName>
        <fullName evidence="5">Thaumatin-like protein 1</fullName>
    </recommendedName>
</protein>
<keyword evidence="2" id="KW-0472">Membrane</keyword>
<dbReference type="PANTHER" id="PTHR31013">
    <property type="entry name" value="THAUMATIN FAMILY PROTEIN-RELATED"/>
    <property type="match status" value="1"/>
</dbReference>
<dbReference type="Proteomes" id="UP001454036">
    <property type="component" value="Unassembled WGS sequence"/>
</dbReference>
<dbReference type="PROSITE" id="PS51367">
    <property type="entry name" value="THAUMATIN_2"/>
    <property type="match status" value="1"/>
</dbReference>
<dbReference type="Pfam" id="PF00314">
    <property type="entry name" value="Thaumatin"/>
    <property type="match status" value="1"/>
</dbReference>
<name>A0AAV3RXI9_LITER</name>
<evidence type="ECO:0008006" key="5">
    <source>
        <dbReference type="Google" id="ProtNLM"/>
    </source>
</evidence>
<keyword evidence="2" id="KW-0812">Transmembrane</keyword>
<reference evidence="3 4" key="1">
    <citation type="submission" date="2024-01" db="EMBL/GenBank/DDBJ databases">
        <title>The complete chloroplast genome sequence of Lithospermum erythrorhizon: insights into the phylogenetic relationship among Boraginaceae species and the maternal lineages of purple gromwells.</title>
        <authorList>
            <person name="Okada T."/>
            <person name="Watanabe K."/>
        </authorList>
    </citation>
    <scope>NUCLEOTIDE SEQUENCE [LARGE SCALE GENOMIC DNA]</scope>
</reference>
<dbReference type="AlphaFoldDB" id="A0AAV3RXI9"/>
<evidence type="ECO:0000256" key="2">
    <source>
        <dbReference type="SAM" id="Phobius"/>
    </source>
</evidence>
<evidence type="ECO:0000313" key="3">
    <source>
        <dbReference type="EMBL" id="GAA0186448.1"/>
    </source>
</evidence>
<feature type="compositionally biased region" description="Gly residues" evidence="1">
    <location>
        <begin position="57"/>
        <end position="75"/>
    </location>
</feature>
<sequence length="120" mass="12283">MYSQLFKSACPKSYSYAYDDASSTFTCTGADYTITFCPSGTSKRSSKSSDTSIGIGSDTGAGSDSGSGLDSGSGGEAMLADGSWLANLATGDSMRIDPLSSVLVLALIIVTLSIGQFMQL</sequence>
<evidence type="ECO:0000313" key="4">
    <source>
        <dbReference type="Proteomes" id="UP001454036"/>
    </source>
</evidence>
<feature type="region of interest" description="Disordered" evidence="1">
    <location>
        <begin position="38"/>
        <end position="75"/>
    </location>
</feature>
<keyword evidence="2" id="KW-1133">Transmembrane helix</keyword>
<evidence type="ECO:0000256" key="1">
    <source>
        <dbReference type="SAM" id="MobiDB-lite"/>
    </source>
</evidence>
<dbReference type="EMBL" id="BAABME010013711">
    <property type="protein sequence ID" value="GAA0186448.1"/>
    <property type="molecule type" value="Genomic_DNA"/>
</dbReference>
<feature type="transmembrane region" description="Helical" evidence="2">
    <location>
        <begin position="99"/>
        <end position="118"/>
    </location>
</feature>
<dbReference type="Gene3D" id="2.60.110.10">
    <property type="entry name" value="Thaumatin"/>
    <property type="match status" value="1"/>
</dbReference>
<proteinExistence type="predicted"/>
<dbReference type="InterPro" id="IPR001938">
    <property type="entry name" value="Thaumatin"/>
</dbReference>
<keyword evidence="4" id="KW-1185">Reference proteome</keyword>
<gene>
    <name evidence="3" type="ORF">LIER_33736</name>
</gene>
<organism evidence="3 4">
    <name type="scientific">Lithospermum erythrorhizon</name>
    <name type="common">Purple gromwell</name>
    <name type="synonym">Lithospermum officinale var. erythrorhizon</name>
    <dbReference type="NCBI Taxonomy" id="34254"/>
    <lineage>
        <taxon>Eukaryota</taxon>
        <taxon>Viridiplantae</taxon>
        <taxon>Streptophyta</taxon>
        <taxon>Embryophyta</taxon>
        <taxon>Tracheophyta</taxon>
        <taxon>Spermatophyta</taxon>
        <taxon>Magnoliopsida</taxon>
        <taxon>eudicotyledons</taxon>
        <taxon>Gunneridae</taxon>
        <taxon>Pentapetalae</taxon>
        <taxon>asterids</taxon>
        <taxon>lamiids</taxon>
        <taxon>Boraginales</taxon>
        <taxon>Boraginaceae</taxon>
        <taxon>Boraginoideae</taxon>
        <taxon>Lithospermeae</taxon>
        <taxon>Lithospermum</taxon>
    </lineage>
</organism>
<comment type="caution">
    <text evidence="3">The sequence shown here is derived from an EMBL/GenBank/DDBJ whole genome shotgun (WGS) entry which is preliminary data.</text>
</comment>
<accession>A0AAV3RXI9</accession>